<evidence type="ECO:0000313" key="2">
    <source>
        <dbReference type="EMBL" id="CBY21120.1"/>
    </source>
</evidence>
<keyword evidence="3" id="KW-1185">Reference proteome</keyword>
<keyword evidence="1" id="KW-1133">Transmembrane helix</keyword>
<reference evidence="2" key="1">
    <citation type="journal article" date="2010" name="Science">
        <title>Plasticity of animal genome architecture unmasked by rapid evolution of a pelagic tunicate.</title>
        <authorList>
            <person name="Denoeud F."/>
            <person name="Henriet S."/>
            <person name="Mungpakdee S."/>
            <person name="Aury J.M."/>
            <person name="Da Silva C."/>
            <person name="Brinkmann H."/>
            <person name="Mikhaleva J."/>
            <person name="Olsen L.C."/>
            <person name="Jubin C."/>
            <person name="Canestro C."/>
            <person name="Bouquet J.M."/>
            <person name="Danks G."/>
            <person name="Poulain J."/>
            <person name="Campsteijn C."/>
            <person name="Adamski M."/>
            <person name="Cross I."/>
            <person name="Yadetie F."/>
            <person name="Muffato M."/>
            <person name="Louis A."/>
            <person name="Butcher S."/>
            <person name="Tsagkogeorga G."/>
            <person name="Konrad A."/>
            <person name="Singh S."/>
            <person name="Jensen M.F."/>
            <person name="Cong E.H."/>
            <person name="Eikeseth-Otteraa H."/>
            <person name="Noel B."/>
            <person name="Anthouard V."/>
            <person name="Porcel B.M."/>
            <person name="Kachouri-Lafond R."/>
            <person name="Nishino A."/>
            <person name="Ugolini M."/>
            <person name="Chourrout P."/>
            <person name="Nishida H."/>
            <person name="Aasland R."/>
            <person name="Huzurbazar S."/>
            <person name="Westhof E."/>
            <person name="Delsuc F."/>
            <person name="Lehrach H."/>
            <person name="Reinhardt R."/>
            <person name="Weissenbach J."/>
            <person name="Roy S.W."/>
            <person name="Artiguenave F."/>
            <person name="Postlethwait J.H."/>
            <person name="Manak J.R."/>
            <person name="Thompson E.M."/>
            <person name="Jaillon O."/>
            <person name="Du Pasquier L."/>
            <person name="Boudinot P."/>
            <person name="Liberles D.A."/>
            <person name="Volff J.N."/>
            <person name="Philippe H."/>
            <person name="Lenhard B."/>
            <person name="Roest Crollius H."/>
            <person name="Wincker P."/>
            <person name="Chourrout D."/>
        </authorList>
    </citation>
    <scope>NUCLEOTIDE SEQUENCE [LARGE SCALE GENOMIC DNA]</scope>
</reference>
<dbReference type="EMBL" id="FN653017">
    <property type="protein sequence ID" value="CBY21120.1"/>
    <property type="molecule type" value="Genomic_DNA"/>
</dbReference>
<evidence type="ECO:0000313" key="3">
    <source>
        <dbReference type="Proteomes" id="UP000001307"/>
    </source>
</evidence>
<feature type="transmembrane region" description="Helical" evidence="1">
    <location>
        <begin position="139"/>
        <end position="159"/>
    </location>
</feature>
<keyword evidence="1" id="KW-0812">Transmembrane</keyword>
<keyword evidence="1" id="KW-0472">Membrane</keyword>
<organism evidence="2">
    <name type="scientific">Oikopleura dioica</name>
    <name type="common">Tunicate</name>
    <dbReference type="NCBI Taxonomy" id="34765"/>
    <lineage>
        <taxon>Eukaryota</taxon>
        <taxon>Metazoa</taxon>
        <taxon>Chordata</taxon>
        <taxon>Tunicata</taxon>
        <taxon>Appendicularia</taxon>
        <taxon>Copelata</taxon>
        <taxon>Oikopleuridae</taxon>
        <taxon>Oikopleura</taxon>
    </lineage>
</organism>
<dbReference type="InParanoid" id="E4WVG7"/>
<dbReference type="Gene3D" id="1.20.120.20">
    <property type="entry name" value="Apolipoprotein"/>
    <property type="match status" value="1"/>
</dbReference>
<feature type="transmembrane region" description="Helical" evidence="1">
    <location>
        <begin position="260"/>
        <end position="289"/>
    </location>
</feature>
<dbReference type="AlphaFoldDB" id="E4WVG7"/>
<proteinExistence type="predicted"/>
<accession>E4WVG7</accession>
<dbReference type="OrthoDB" id="10413737at2759"/>
<feature type="transmembrane region" description="Helical" evidence="1">
    <location>
        <begin position="180"/>
        <end position="205"/>
    </location>
</feature>
<name>E4WVG7_OIKDI</name>
<evidence type="ECO:0000256" key="1">
    <source>
        <dbReference type="SAM" id="Phobius"/>
    </source>
</evidence>
<feature type="transmembrane region" description="Helical" evidence="1">
    <location>
        <begin position="225"/>
        <end position="253"/>
    </location>
</feature>
<protein>
    <submittedName>
        <fullName evidence="2">Uncharacterized protein</fullName>
    </submittedName>
</protein>
<gene>
    <name evidence="2" type="ORF">GSOID_T00008873001</name>
</gene>
<dbReference type="Proteomes" id="UP000001307">
    <property type="component" value="Unassembled WGS sequence"/>
</dbReference>
<sequence length="303" mass="32595">MRFAREAVELFDAIKDKIDGGAEELLSDAGDAIKGAVDGAGDAVASAFGNAGESIDDAVQGAVGNASDAVARAFDNAGDALGDSFDDLQDAAEDFAKTFKNAFYSKLNELDDKFEDLPNIEIGSCSHLYPSQDFQVMEWAAWTMVFIPLISIIINCICVRRQASQQEGEDKNSPAQKPANHASSVGIVGILSMIAGTLFLIFYFNVKDCDESTFGTCWNQTMLKWHVGMTLAVVVAGAITSVFITVIMIMLLCSSGGEDCLAAVCFHIFLQIQISIIFTAPVVAVAYGWDYTFGSCDIFNYLN</sequence>